<dbReference type="InterPro" id="IPR001810">
    <property type="entry name" value="F-box_dom"/>
</dbReference>
<gene>
    <name evidence="4" type="ORF">GCK72_007365</name>
</gene>
<dbReference type="Proteomes" id="UP000483820">
    <property type="component" value="Chromosome II"/>
</dbReference>
<dbReference type="PANTHER" id="PTHR31006:SF3">
    <property type="entry name" value="F-BOX DOMAIN-CONTAINING PROTEIN-RELATED"/>
    <property type="match status" value="1"/>
</dbReference>
<sequence length="427" mass="50624">MKRLEIERRLGDGQEKEFKTLRKMTENSAAILEELRSIREENQESFKKLTEEMEEMKKKQNLQVEMKMERIIGKLEKMAVKTESVDFKIMEKWNEFPPEIKMECISRMDFETRLNLRRTARAERSLVDSRLYPMDTVNMCHDGIEVEDDTDYFIHETDKCAHNKRTSSCGSKLLAYILKTGTIERLHVYLPKDKVNKWVEELKNSQIDTIRVKRLIFQSTSKQLTEFFLNKVNKETLESIQVVCRNDANGILETGEFLESPTVINVRRLLILRQFNTVLVLDLIKRWIKHDVQIGQTLFCHTLYPTTFRKFFTLFGDRVVKSEDNYIRIRTDNESKHILIRSLPCKKHAQSLSCYVIPAEQAIIEKEDDYYTSYDLSHFDESMEDDDDDDTDYFDDDSDEEDSDVEDYDFDDEDLDDEEDEELVYVQ</sequence>
<protein>
    <recommendedName>
        <fullName evidence="3">F-box domain-containing protein</fullName>
    </recommendedName>
</protein>
<evidence type="ECO:0000259" key="3">
    <source>
        <dbReference type="Pfam" id="PF00646"/>
    </source>
</evidence>
<evidence type="ECO:0000313" key="5">
    <source>
        <dbReference type="Proteomes" id="UP000483820"/>
    </source>
</evidence>
<comment type="caution">
    <text evidence="4">The sequence shown here is derived from an EMBL/GenBank/DDBJ whole genome shotgun (WGS) entry which is preliminary data.</text>
</comment>
<evidence type="ECO:0000256" key="2">
    <source>
        <dbReference type="SAM" id="MobiDB-lite"/>
    </source>
</evidence>
<proteinExistence type="predicted"/>
<name>A0A6A5HL52_CAERE</name>
<evidence type="ECO:0000256" key="1">
    <source>
        <dbReference type="SAM" id="Coils"/>
    </source>
</evidence>
<reference evidence="4 5" key="1">
    <citation type="submission" date="2019-12" db="EMBL/GenBank/DDBJ databases">
        <title>Chromosome-level assembly of the Caenorhabditis remanei genome.</title>
        <authorList>
            <person name="Teterina A.A."/>
            <person name="Willis J.H."/>
            <person name="Phillips P.C."/>
        </authorList>
    </citation>
    <scope>NUCLEOTIDE SEQUENCE [LARGE SCALE GENOMIC DNA]</scope>
    <source>
        <strain evidence="4 5">PX506</strain>
        <tissue evidence="4">Whole organism</tissue>
    </source>
</reference>
<dbReference type="Pfam" id="PF00646">
    <property type="entry name" value="F-box"/>
    <property type="match status" value="1"/>
</dbReference>
<keyword evidence="1" id="KW-0175">Coiled coil</keyword>
<feature type="region of interest" description="Disordered" evidence="2">
    <location>
        <begin position="380"/>
        <end position="427"/>
    </location>
</feature>
<feature type="coiled-coil region" evidence="1">
    <location>
        <begin position="21"/>
        <end position="59"/>
    </location>
</feature>
<dbReference type="CTD" id="9807410"/>
<dbReference type="InterPro" id="IPR042317">
    <property type="entry name" value="She-1-like"/>
</dbReference>
<dbReference type="RefSeq" id="XP_053590331.1">
    <property type="nucleotide sequence ID" value="XM_053726137.1"/>
</dbReference>
<dbReference type="GeneID" id="9807410"/>
<evidence type="ECO:0000313" key="4">
    <source>
        <dbReference type="EMBL" id="KAF1767406.1"/>
    </source>
</evidence>
<dbReference type="PANTHER" id="PTHR31006">
    <property type="entry name" value="F-BOX DOMAIN-CONTAINING PROTEIN-RELATED-RELATED"/>
    <property type="match status" value="1"/>
</dbReference>
<dbReference type="KEGG" id="crq:GCK72_007365"/>
<dbReference type="EMBL" id="WUAV01000002">
    <property type="protein sequence ID" value="KAF1767406.1"/>
    <property type="molecule type" value="Genomic_DNA"/>
</dbReference>
<accession>A0A6A5HL52</accession>
<feature type="compositionally biased region" description="Acidic residues" evidence="2">
    <location>
        <begin position="382"/>
        <end position="427"/>
    </location>
</feature>
<feature type="domain" description="F-box" evidence="3">
    <location>
        <begin position="93"/>
        <end position="130"/>
    </location>
</feature>
<organism evidence="4 5">
    <name type="scientific">Caenorhabditis remanei</name>
    <name type="common">Caenorhabditis vulgaris</name>
    <dbReference type="NCBI Taxonomy" id="31234"/>
    <lineage>
        <taxon>Eukaryota</taxon>
        <taxon>Metazoa</taxon>
        <taxon>Ecdysozoa</taxon>
        <taxon>Nematoda</taxon>
        <taxon>Chromadorea</taxon>
        <taxon>Rhabditida</taxon>
        <taxon>Rhabditina</taxon>
        <taxon>Rhabditomorpha</taxon>
        <taxon>Rhabditoidea</taxon>
        <taxon>Rhabditidae</taxon>
        <taxon>Peloderinae</taxon>
        <taxon>Caenorhabditis</taxon>
    </lineage>
</organism>
<dbReference type="AlphaFoldDB" id="A0A6A5HL52"/>